<evidence type="ECO:0000313" key="1">
    <source>
        <dbReference type="EMBL" id="JAE26533.1"/>
    </source>
</evidence>
<organism evidence="1">
    <name type="scientific">Arundo donax</name>
    <name type="common">Giant reed</name>
    <name type="synonym">Donax arundinaceus</name>
    <dbReference type="NCBI Taxonomy" id="35708"/>
    <lineage>
        <taxon>Eukaryota</taxon>
        <taxon>Viridiplantae</taxon>
        <taxon>Streptophyta</taxon>
        <taxon>Embryophyta</taxon>
        <taxon>Tracheophyta</taxon>
        <taxon>Spermatophyta</taxon>
        <taxon>Magnoliopsida</taxon>
        <taxon>Liliopsida</taxon>
        <taxon>Poales</taxon>
        <taxon>Poaceae</taxon>
        <taxon>PACMAD clade</taxon>
        <taxon>Arundinoideae</taxon>
        <taxon>Arundineae</taxon>
        <taxon>Arundo</taxon>
    </lineage>
</organism>
<dbReference type="AlphaFoldDB" id="A0A0A9H100"/>
<sequence>MLCFTFAVLVQEVPGIRAVAG</sequence>
<protein>
    <submittedName>
        <fullName evidence="1">Uncharacterized protein</fullName>
    </submittedName>
</protein>
<accession>A0A0A9H100</accession>
<dbReference type="EMBL" id="GBRH01171363">
    <property type="protein sequence ID" value="JAE26533.1"/>
    <property type="molecule type" value="Transcribed_RNA"/>
</dbReference>
<proteinExistence type="predicted"/>
<reference evidence="1" key="1">
    <citation type="submission" date="2014-09" db="EMBL/GenBank/DDBJ databases">
        <authorList>
            <person name="Magalhaes I.L.F."/>
            <person name="Oliveira U."/>
            <person name="Santos F.R."/>
            <person name="Vidigal T.H.D.A."/>
            <person name="Brescovit A.D."/>
            <person name="Santos A.J."/>
        </authorList>
    </citation>
    <scope>NUCLEOTIDE SEQUENCE</scope>
    <source>
        <tissue evidence="1">Shoot tissue taken approximately 20 cm above the soil surface</tissue>
    </source>
</reference>
<reference evidence="1" key="2">
    <citation type="journal article" date="2015" name="Data Brief">
        <title>Shoot transcriptome of the giant reed, Arundo donax.</title>
        <authorList>
            <person name="Barrero R.A."/>
            <person name="Guerrero F.D."/>
            <person name="Moolhuijzen P."/>
            <person name="Goolsby J.A."/>
            <person name="Tidwell J."/>
            <person name="Bellgard S.E."/>
            <person name="Bellgard M.I."/>
        </authorList>
    </citation>
    <scope>NUCLEOTIDE SEQUENCE</scope>
    <source>
        <tissue evidence="1">Shoot tissue taken approximately 20 cm above the soil surface</tissue>
    </source>
</reference>
<name>A0A0A9H100_ARUDO</name>